<organism evidence="1 2">
    <name type="scientific">Phytophthora oleae</name>
    <dbReference type="NCBI Taxonomy" id="2107226"/>
    <lineage>
        <taxon>Eukaryota</taxon>
        <taxon>Sar</taxon>
        <taxon>Stramenopiles</taxon>
        <taxon>Oomycota</taxon>
        <taxon>Peronosporomycetes</taxon>
        <taxon>Peronosporales</taxon>
        <taxon>Peronosporaceae</taxon>
        <taxon>Phytophthora</taxon>
    </lineage>
</organism>
<gene>
    <name evidence="1" type="ORF">V7S43_012749</name>
</gene>
<evidence type="ECO:0000313" key="2">
    <source>
        <dbReference type="Proteomes" id="UP001632037"/>
    </source>
</evidence>
<comment type="caution">
    <text evidence="1">The sequence shown here is derived from an EMBL/GenBank/DDBJ whole genome shotgun (WGS) entry which is preliminary data.</text>
</comment>
<dbReference type="AlphaFoldDB" id="A0ABD3F6Q6"/>
<accession>A0ABD3F6Q6</accession>
<reference evidence="1 2" key="1">
    <citation type="submission" date="2024-09" db="EMBL/GenBank/DDBJ databases">
        <title>Genome sequencing and assembly of Phytophthora oleae, isolate VK10A, causative agent of rot of olive drupes.</title>
        <authorList>
            <person name="Conti Taguali S."/>
            <person name="Riolo M."/>
            <person name="La Spada F."/>
            <person name="Cacciola S.O."/>
            <person name="Dionisio G."/>
        </authorList>
    </citation>
    <scope>NUCLEOTIDE SEQUENCE [LARGE SCALE GENOMIC DNA]</scope>
    <source>
        <strain evidence="1 2">VK10A</strain>
    </source>
</reference>
<name>A0ABD3F6Q6_9STRA</name>
<dbReference type="EMBL" id="JBIMZQ010000032">
    <property type="protein sequence ID" value="KAL3662423.1"/>
    <property type="molecule type" value="Genomic_DNA"/>
</dbReference>
<keyword evidence="2" id="KW-1185">Reference proteome</keyword>
<proteinExistence type="predicted"/>
<dbReference type="Proteomes" id="UP001632037">
    <property type="component" value="Unassembled WGS sequence"/>
</dbReference>
<sequence length="73" mass="8245">MMPPVTTRDDESVLHENFLSSPASTTVTTFASNSTYFFQVFLAENLDKKRLLLLFQCGGDKYTYDLAVPAQFD</sequence>
<protein>
    <submittedName>
        <fullName evidence="1">Uncharacterized protein</fullName>
    </submittedName>
</protein>
<evidence type="ECO:0000313" key="1">
    <source>
        <dbReference type="EMBL" id="KAL3662423.1"/>
    </source>
</evidence>